<evidence type="ECO:0000256" key="9">
    <source>
        <dbReference type="RuleBase" id="RU003523"/>
    </source>
</evidence>
<accession>A0A1Y2I2B9</accession>
<dbReference type="SUPFAM" id="SSF110921">
    <property type="entry name" value="2-isopropylmalate synthase LeuA, allosteric (dimerisation) domain"/>
    <property type="match status" value="1"/>
</dbReference>
<evidence type="ECO:0000256" key="10">
    <source>
        <dbReference type="SAM" id="MobiDB-lite"/>
    </source>
</evidence>
<dbReference type="InterPro" id="IPR005671">
    <property type="entry name" value="LeuA_bact_synth"/>
</dbReference>
<dbReference type="EMBL" id="MCFL01000002">
    <property type="protein sequence ID" value="ORZ41007.1"/>
    <property type="molecule type" value="Genomic_DNA"/>
</dbReference>
<reference evidence="12 13" key="1">
    <citation type="submission" date="2016-07" db="EMBL/GenBank/DDBJ databases">
        <title>Pervasive Adenine N6-methylation of Active Genes in Fungi.</title>
        <authorList>
            <consortium name="DOE Joint Genome Institute"/>
            <person name="Mondo S.J."/>
            <person name="Dannebaum R.O."/>
            <person name="Kuo R.C."/>
            <person name="Labutti K."/>
            <person name="Haridas S."/>
            <person name="Kuo A."/>
            <person name="Salamov A."/>
            <person name="Ahrendt S.R."/>
            <person name="Lipzen A."/>
            <person name="Sullivan W."/>
            <person name="Andreopoulos W.B."/>
            <person name="Clum A."/>
            <person name="Lindquist E."/>
            <person name="Daum C."/>
            <person name="Ramamoorthy G.K."/>
            <person name="Gryganskyi A."/>
            <person name="Culley D."/>
            <person name="Magnuson J.K."/>
            <person name="James T.Y."/>
            <person name="O'Malley M.A."/>
            <person name="Stajich J.E."/>
            <person name="Spatafora J.W."/>
            <person name="Visel A."/>
            <person name="Grigoriev I.V."/>
        </authorList>
    </citation>
    <scope>NUCLEOTIDE SEQUENCE [LARGE SCALE GENOMIC DNA]</scope>
    <source>
        <strain evidence="12 13">PL171</strain>
    </source>
</reference>
<dbReference type="CDD" id="cd07940">
    <property type="entry name" value="DRE_TIM_IPMS"/>
    <property type="match status" value="1"/>
</dbReference>
<dbReference type="NCBIfam" id="TIGR00973">
    <property type="entry name" value="leuA_bact"/>
    <property type="match status" value="1"/>
</dbReference>
<dbReference type="AlphaFoldDB" id="A0A1Y2I2B9"/>
<dbReference type="SMART" id="SM00917">
    <property type="entry name" value="LeuA_dimer"/>
    <property type="match status" value="1"/>
</dbReference>
<keyword evidence="5" id="KW-0028">Amino-acid biosynthesis</keyword>
<comment type="caution">
    <text evidence="12">The sequence shown here is derived from an EMBL/GenBank/DDBJ whole genome shotgun (WGS) entry which is preliminary data.</text>
</comment>
<comment type="similarity">
    <text evidence="2">Belongs to the alpha-IPM synthase/homocitrate synthase family. LeuA type 1 subfamily.</text>
</comment>
<sequence length="565" mass="59780">MLTQNPTTNGSRAAGTNNTNHVYIFDTTLRDGEQSPGVTLSAQEKVDIARQLSLLGVDICEAGFPAASDGDFAAVQRIAREIGPLTTNRDLGMGPMRICALARAVKSDIERACQAIRDAPKNRLHTFLATSDIHLQHKLRISRQECVKRATEAVQYALSLGANEVEFSPEDAARSDKDFLCEVLGAVIAAGATTLNIPDTVGFATPDSYGALMAYLIAHTPGADRVVWSTHCHNDLGLATANSLAGVLAGARQIEVAVNGIGERAGNTALEEVVMAMNVHASTVFPYTLSIDTRQLYRTSQLVARHTGMHVQRNKAIVGANAFAHESGIHQDGVLKHAATYEIMSPESVGVPATALVLGKHSGRAAVRARLAELGYQGIGEEQLKTIFTRFKQAADAKKNITDSDLMAIAEDEMGKVSRPAMVQLKGLQVVSGTGAISTATVELAIRSKASAAADGAQQQDQNAEEEIHTDAAISRNGPVHATFRAIERLVNEQVTVLEYEVRAVSSGSGGNGNGDALGHVVVRVARKSTPEVTFSGSATDLDVVRASALAFVDAVNSMMVAAAE</sequence>
<keyword evidence="4" id="KW-0432">Leucine biosynthesis</keyword>
<evidence type="ECO:0000313" key="12">
    <source>
        <dbReference type="EMBL" id="ORZ41007.1"/>
    </source>
</evidence>
<dbReference type="Gene3D" id="3.20.20.70">
    <property type="entry name" value="Aldolase class I"/>
    <property type="match status" value="1"/>
</dbReference>
<feature type="region of interest" description="Disordered" evidence="10">
    <location>
        <begin position="454"/>
        <end position="474"/>
    </location>
</feature>
<comment type="pathway">
    <text evidence="1">Amino-acid biosynthesis; L-leucine biosynthesis; L-leucine from 3-methyl-2-oxobutanoate: step 1/4.</text>
</comment>
<keyword evidence="6 9" id="KW-0808">Transferase</keyword>
<evidence type="ECO:0000256" key="3">
    <source>
        <dbReference type="ARBA" id="ARBA00012973"/>
    </source>
</evidence>
<dbReference type="InterPro" id="IPR013709">
    <property type="entry name" value="2-isopropylmalate_synth_dimer"/>
</dbReference>
<dbReference type="Pfam" id="PF22617">
    <property type="entry name" value="HCS_D2"/>
    <property type="match status" value="1"/>
</dbReference>
<dbReference type="GO" id="GO:0003852">
    <property type="term" value="F:2-isopropylmalate synthase activity"/>
    <property type="evidence" value="ECO:0007669"/>
    <property type="project" value="UniProtKB-EC"/>
</dbReference>
<evidence type="ECO:0000256" key="2">
    <source>
        <dbReference type="ARBA" id="ARBA00009396"/>
    </source>
</evidence>
<dbReference type="GO" id="GO:0046872">
    <property type="term" value="F:metal ion binding"/>
    <property type="evidence" value="ECO:0007669"/>
    <property type="project" value="UniProtKB-KW"/>
</dbReference>
<evidence type="ECO:0000256" key="4">
    <source>
        <dbReference type="ARBA" id="ARBA00022430"/>
    </source>
</evidence>
<dbReference type="Gene3D" id="3.30.160.270">
    <property type="match status" value="1"/>
</dbReference>
<dbReference type="FunFam" id="3.20.20.70:FF:000010">
    <property type="entry name" value="2-isopropylmalate synthase"/>
    <property type="match status" value="1"/>
</dbReference>
<organism evidence="12 13">
    <name type="scientific">Catenaria anguillulae PL171</name>
    <dbReference type="NCBI Taxonomy" id="765915"/>
    <lineage>
        <taxon>Eukaryota</taxon>
        <taxon>Fungi</taxon>
        <taxon>Fungi incertae sedis</taxon>
        <taxon>Blastocladiomycota</taxon>
        <taxon>Blastocladiomycetes</taxon>
        <taxon>Blastocladiales</taxon>
        <taxon>Catenariaceae</taxon>
        <taxon>Catenaria</taxon>
    </lineage>
</organism>
<evidence type="ECO:0000256" key="8">
    <source>
        <dbReference type="ARBA" id="ARBA00023304"/>
    </source>
</evidence>
<name>A0A1Y2I2B9_9FUNG</name>
<proteinExistence type="inferred from homology"/>
<dbReference type="Proteomes" id="UP000193411">
    <property type="component" value="Unassembled WGS sequence"/>
</dbReference>
<evidence type="ECO:0000259" key="11">
    <source>
        <dbReference type="PROSITE" id="PS50991"/>
    </source>
</evidence>
<dbReference type="FunFam" id="1.10.238.260:FF:000001">
    <property type="entry name" value="2-isopropylmalate synthase"/>
    <property type="match status" value="1"/>
</dbReference>
<evidence type="ECO:0000256" key="7">
    <source>
        <dbReference type="ARBA" id="ARBA00022723"/>
    </source>
</evidence>
<evidence type="ECO:0000256" key="1">
    <source>
        <dbReference type="ARBA" id="ARBA00004689"/>
    </source>
</evidence>
<dbReference type="InterPro" id="IPR000891">
    <property type="entry name" value="PYR_CT"/>
</dbReference>
<evidence type="ECO:0000256" key="6">
    <source>
        <dbReference type="ARBA" id="ARBA00022679"/>
    </source>
</evidence>
<keyword evidence="13" id="KW-1185">Reference proteome</keyword>
<protein>
    <recommendedName>
        <fullName evidence="3">2-isopropylmalate synthase</fullName>
        <ecNumber evidence="3">2.3.3.13</ecNumber>
    </recommendedName>
</protein>
<dbReference type="Pfam" id="PF00682">
    <property type="entry name" value="HMGL-like"/>
    <property type="match status" value="1"/>
</dbReference>
<dbReference type="PANTHER" id="PTHR10277">
    <property type="entry name" value="HOMOCITRATE SYNTHASE-RELATED"/>
    <property type="match status" value="1"/>
</dbReference>
<dbReference type="GO" id="GO:0009098">
    <property type="term" value="P:L-leucine biosynthetic process"/>
    <property type="evidence" value="ECO:0007669"/>
    <property type="project" value="UniProtKB-UniPathway"/>
</dbReference>
<dbReference type="EC" id="2.3.3.13" evidence="3"/>
<keyword evidence="8" id="KW-0100">Branched-chain amino acid biosynthesis</keyword>
<dbReference type="STRING" id="765915.A0A1Y2I2B9"/>
<dbReference type="PROSITE" id="PS50991">
    <property type="entry name" value="PYR_CT"/>
    <property type="match status" value="1"/>
</dbReference>
<feature type="domain" description="Pyruvate carboxyltransferase" evidence="11">
    <location>
        <begin position="22"/>
        <end position="297"/>
    </location>
</feature>
<dbReference type="InterPro" id="IPR036230">
    <property type="entry name" value="LeuA_allosteric_dom_sf"/>
</dbReference>
<dbReference type="Pfam" id="PF08502">
    <property type="entry name" value="LeuA_dimer"/>
    <property type="match status" value="1"/>
</dbReference>
<dbReference type="GO" id="GO:0010177">
    <property type="term" value="F:methylthioalkylmalate synthase activity"/>
    <property type="evidence" value="ECO:0007669"/>
    <property type="project" value="UniProtKB-ARBA"/>
</dbReference>
<dbReference type="UniPathway" id="UPA00048">
    <property type="reaction ID" value="UER00070"/>
</dbReference>
<dbReference type="InterPro" id="IPR050073">
    <property type="entry name" value="2-IPM_HCS-like"/>
</dbReference>
<dbReference type="NCBIfam" id="NF002086">
    <property type="entry name" value="PRK00915.1-3"/>
    <property type="match status" value="1"/>
</dbReference>
<dbReference type="PROSITE" id="PS00815">
    <property type="entry name" value="AIPM_HOMOCIT_SYNTH_1"/>
    <property type="match status" value="1"/>
</dbReference>
<dbReference type="OrthoDB" id="2015253at2759"/>
<dbReference type="PANTHER" id="PTHR10277:SF9">
    <property type="entry name" value="2-ISOPROPYLMALATE SYNTHASE 1, CHLOROPLASTIC-RELATED"/>
    <property type="match status" value="1"/>
</dbReference>
<dbReference type="PROSITE" id="PS00816">
    <property type="entry name" value="AIPM_HOMOCIT_SYNTH_2"/>
    <property type="match status" value="1"/>
</dbReference>
<dbReference type="InterPro" id="IPR002034">
    <property type="entry name" value="AIPM/Hcit_synth_CS"/>
</dbReference>
<dbReference type="Gene3D" id="1.10.238.260">
    <property type="match status" value="1"/>
</dbReference>
<keyword evidence="7" id="KW-0479">Metal-binding</keyword>
<dbReference type="InterPro" id="IPR013785">
    <property type="entry name" value="Aldolase_TIM"/>
</dbReference>
<dbReference type="InterPro" id="IPR054691">
    <property type="entry name" value="LeuA/HCS_post-cat"/>
</dbReference>
<dbReference type="SUPFAM" id="SSF51569">
    <property type="entry name" value="Aldolase"/>
    <property type="match status" value="1"/>
</dbReference>
<evidence type="ECO:0000256" key="5">
    <source>
        <dbReference type="ARBA" id="ARBA00022605"/>
    </source>
</evidence>
<evidence type="ECO:0000313" key="13">
    <source>
        <dbReference type="Proteomes" id="UP000193411"/>
    </source>
</evidence>
<gene>
    <name evidence="12" type="ORF">BCR44DRAFT_42465</name>
</gene>